<dbReference type="Proteomes" id="UP000051500">
    <property type="component" value="Unassembled WGS sequence"/>
</dbReference>
<dbReference type="Pfam" id="PF01832">
    <property type="entry name" value="Glucosaminidase"/>
    <property type="match status" value="1"/>
</dbReference>
<feature type="domain" description="Mannosyl-glycoprotein endo-beta-N-acetylglucosamidase-like" evidence="3">
    <location>
        <begin position="71"/>
        <end position="229"/>
    </location>
</feature>
<accession>A0A0R2KM50</accession>
<proteinExistence type="inferred from homology"/>
<keyword evidence="5" id="KW-1185">Reference proteome</keyword>
<dbReference type="InterPro" id="IPR002901">
    <property type="entry name" value="MGlyc_endo_b_GlcNAc-like_dom"/>
</dbReference>
<dbReference type="PANTHER" id="PTHR33308">
    <property type="entry name" value="PEPTIDOGLYCAN HYDROLASE FLGJ"/>
    <property type="match status" value="1"/>
</dbReference>
<dbReference type="PRINTS" id="PR01002">
    <property type="entry name" value="FLGFLGJ"/>
</dbReference>
<protein>
    <submittedName>
        <fullName evidence="4">Lysozyme</fullName>
    </submittedName>
</protein>
<evidence type="ECO:0000259" key="3">
    <source>
        <dbReference type="SMART" id="SM00047"/>
    </source>
</evidence>
<dbReference type="STRING" id="1122146.IV53_GL000204"/>
<dbReference type="SMART" id="SM00047">
    <property type="entry name" value="LYZ2"/>
    <property type="match status" value="1"/>
</dbReference>
<name>A0A0R2KM50_9LACO</name>
<dbReference type="RefSeq" id="WP_338048086.1">
    <property type="nucleotide sequence ID" value="NZ_AUHP01000014.1"/>
</dbReference>
<evidence type="ECO:0000256" key="1">
    <source>
        <dbReference type="ARBA" id="ARBA00010266"/>
    </source>
</evidence>
<dbReference type="Gene3D" id="4.10.80.30">
    <property type="entry name" value="DNA polymerase, domain 6"/>
    <property type="match status" value="1"/>
</dbReference>
<gene>
    <name evidence="4" type="ORF">IV53_GL000204</name>
</gene>
<organism evidence="4 5">
    <name type="scientific">Ligilactobacillus ceti DSM 22408</name>
    <dbReference type="NCBI Taxonomy" id="1122146"/>
    <lineage>
        <taxon>Bacteria</taxon>
        <taxon>Bacillati</taxon>
        <taxon>Bacillota</taxon>
        <taxon>Bacilli</taxon>
        <taxon>Lactobacillales</taxon>
        <taxon>Lactobacillaceae</taxon>
        <taxon>Ligilactobacillus</taxon>
    </lineage>
</organism>
<keyword evidence="2" id="KW-0378">Hydrolase</keyword>
<dbReference type="eggNOG" id="COG1705">
    <property type="taxonomic scope" value="Bacteria"/>
</dbReference>
<evidence type="ECO:0000313" key="5">
    <source>
        <dbReference type="Proteomes" id="UP000051500"/>
    </source>
</evidence>
<sequence>MAKKRPYNASNQQRPTYFKKKVSFWRRQNNFFVRRGKLQVTHLLLVVLILSVASFQITHWINRQQAPNQAQINEPDAAVKKAFIEKIAPVAQQEQKDYQIFASIILAQAALESDWGRSELATKYNNLFGVKGTGVNSALMKTKEYINGQWIVVKANFRVYPSWSASVKDHTQLLVKGTDWDRAHYQTVVQAGNYQKAARALQQEGYATDPNYADKLINLIEKYDLNQYDY</sequence>
<dbReference type="Gene3D" id="1.10.530.10">
    <property type="match status" value="1"/>
</dbReference>
<dbReference type="PATRIC" id="fig|1122146.4.peg.206"/>
<dbReference type="GO" id="GO:0004040">
    <property type="term" value="F:amidase activity"/>
    <property type="evidence" value="ECO:0007669"/>
    <property type="project" value="InterPro"/>
</dbReference>
<comment type="similarity">
    <text evidence="1">Belongs to the glycosyl hydrolase 73 family.</text>
</comment>
<comment type="caution">
    <text evidence="4">The sequence shown here is derived from an EMBL/GenBank/DDBJ whole genome shotgun (WGS) entry which is preliminary data.</text>
</comment>
<dbReference type="PANTHER" id="PTHR33308:SF9">
    <property type="entry name" value="PEPTIDOGLYCAN HYDROLASE FLGJ"/>
    <property type="match status" value="1"/>
</dbReference>
<evidence type="ECO:0000313" key="4">
    <source>
        <dbReference type="EMBL" id="KRN90562.1"/>
    </source>
</evidence>
<evidence type="ECO:0000256" key="2">
    <source>
        <dbReference type="ARBA" id="ARBA00022801"/>
    </source>
</evidence>
<dbReference type="InterPro" id="IPR051056">
    <property type="entry name" value="Glycosyl_Hydrolase_73"/>
</dbReference>
<dbReference type="AlphaFoldDB" id="A0A0R2KM50"/>
<dbReference type="EMBL" id="JQBZ01000002">
    <property type="protein sequence ID" value="KRN90562.1"/>
    <property type="molecule type" value="Genomic_DNA"/>
</dbReference>
<reference evidence="4 5" key="1">
    <citation type="journal article" date="2015" name="Genome Announc.">
        <title>Expanding the biotechnology potential of lactobacilli through comparative genomics of 213 strains and associated genera.</title>
        <authorList>
            <person name="Sun Z."/>
            <person name="Harris H.M."/>
            <person name="McCann A."/>
            <person name="Guo C."/>
            <person name="Argimon S."/>
            <person name="Zhang W."/>
            <person name="Yang X."/>
            <person name="Jeffery I.B."/>
            <person name="Cooney J.C."/>
            <person name="Kagawa T.F."/>
            <person name="Liu W."/>
            <person name="Song Y."/>
            <person name="Salvetti E."/>
            <person name="Wrobel A."/>
            <person name="Rasinkangas P."/>
            <person name="Parkhill J."/>
            <person name="Rea M.C."/>
            <person name="O'Sullivan O."/>
            <person name="Ritari J."/>
            <person name="Douillard F.P."/>
            <person name="Paul Ross R."/>
            <person name="Yang R."/>
            <person name="Briner A.E."/>
            <person name="Felis G.E."/>
            <person name="de Vos W.M."/>
            <person name="Barrangou R."/>
            <person name="Klaenhammer T.R."/>
            <person name="Caufield P.W."/>
            <person name="Cui Y."/>
            <person name="Zhang H."/>
            <person name="O'Toole P.W."/>
        </authorList>
    </citation>
    <scope>NUCLEOTIDE SEQUENCE [LARGE SCALE GENOMIC DNA]</scope>
    <source>
        <strain evidence="4 5">DSM 22408</strain>
    </source>
</reference>